<dbReference type="Pfam" id="PF08534">
    <property type="entry name" value="Redoxin"/>
    <property type="match status" value="1"/>
</dbReference>
<name>A0A3E1KBF0_9GAMM</name>
<reference evidence="8 9" key="1">
    <citation type="submission" date="2018-08" db="EMBL/GenBank/DDBJ databases">
        <title>Wenzhouxiangella salilacus sp. nov., a novel bacterium isolated from a saline lake in Xinjiang Province, China.</title>
        <authorList>
            <person name="Han S."/>
        </authorList>
    </citation>
    <scope>NUCLEOTIDE SEQUENCE [LARGE SCALE GENOMIC DNA]</scope>
    <source>
        <strain evidence="8 9">XDB06</strain>
    </source>
</reference>
<organism evidence="8 9">
    <name type="scientific">Wenzhouxiangella sediminis</name>
    <dbReference type="NCBI Taxonomy" id="1792836"/>
    <lineage>
        <taxon>Bacteria</taxon>
        <taxon>Pseudomonadati</taxon>
        <taxon>Pseudomonadota</taxon>
        <taxon>Gammaproteobacteria</taxon>
        <taxon>Chromatiales</taxon>
        <taxon>Wenzhouxiangellaceae</taxon>
        <taxon>Wenzhouxiangella</taxon>
    </lineage>
</organism>
<proteinExistence type="inferred from homology"/>
<dbReference type="GO" id="GO:0045454">
    <property type="term" value="P:cell redox homeostasis"/>
    <property type="evidence" value="ECO:0007669"/>
    <property type="project" value="TreeGrafter"/>
</dbReference>
<evidence type="ECO:0000313" key="8">
    <source>
        <dbReference type="EMBL" id="RFF31931.1"/>
    </source>
</evidence>
<comment type="catalytic activity">
    <reaction evidence="6">
        <text>a hydroperoxide + 2 glutathione = an alcohol + glutathione disulfide + H2O</text>
        <dbReference type="Rhea" id="RHEA:62632"/>
        <dbReference type="ChEBI" id="CHEBI:15377"/>
        <dbReference type="ChEBI" id="CHEBI:30879"/>
        <dbReference type="ChEBI" id="CHEBI:35924"/>
        <dbReference type="ChEBI" id="CHEBI:57925"/>
        <dbReference type="ChEBI" id="CHEBI:58297"/>
        <dbReference type="EC" id="1.11.1.27"/>
    </reaction>
</comment>
<dbReference type="Gene3D" id="3.40.30.10">
    <property type="entry name" value="Glutaredoxin"/>
    <property type="match status" value="1"/>
</dbReference>
<dbReference type="SUPFAM" id="SSF52833">
    <property type="entry name" value="Thioredoxin-like"/>
    <property type="match status" value="1"/>
</dbReference>
<dbReference type="InterPro" id="IPR036249">
    <property type="entry name" value="Thioredoxin-like_sf"/>
</dbReference>
<evidence type="ECO:0000259" key="7">
    <source>
        <dbReference type="PROSITE" id="PS51352"/>
    </source>
</evidence>
<comment type="function">
    <text evidence="6">Thiol-specific peroxidase that catalyzes the reduction of hydrogen peroxide and organic hydroperoxides to water and alcohols, respectively. Plays a role in cell protection against oxidative stress by detoxifying peroxides.</text>
</comment>
<comment type="caution">
    <text evidence="8">The sequence shown here is derived from an EMBL/GenBank/DDBJ whole genome shotgun (WGS) entry which is preliminary data.</text>
</comment>
<evidence type="ECO:0000256" key="4">
    <source>
        <dbReference type="ARBA" id="ARBA00023284"/>
    </source>
</evidence>
<dbReference type="GO" id="GO:0042744">
    <property type="term" value="P:hydrogen peroxide catabolic process"/>
    <property type="evidence" value="ECO:0007669"/>
    <property type="project" value="TreeGrafter"/>
</dbReference>
<dbReference type="InterPro" id="IPR013740">
    <property type="entry name" value="Redoxin"/>
</dbReference>
<evidence type="ECO:0000313" key="9">
    <source>
        <dbReference type="Proteomes" id="UP000260351"/>
    </source>
</evidence>
<keyword evidence="3 6" id="KW-0560">Oxidoreductase</keyword>
<evidence type="ECO:0000256" key="6">
    <source>
        <dbReference type="RuleBase" id="RU366011"/>
    </source>
</evidence>
<dbReference type="GO" id="GO:0005737">
    <property type="term" value="C:cytoplasm"/>
    <property type="evidence" value="ECO:0007669"/>
    <property type="project" value="TreeGrafter"/>
</dbReference>
<keyword evidence="2 6" id="KW-0049">Antioxidant</keyword>
<keyword evidence="4 6" id="KW-0676">Redox-active center</keyword>
<dbReference type="OrthoDB" id="9800621at2"/>
<feature type="domain" description="Thioredoxin" evidence="7">
    <location>
        <begin position="3"/>
        <end position="162"/>
    </location>
</feature>
<keyword evidence="1 6" id="KW-0575">Peroxidase</keyword>
<dbReference type="AlphaFoldDB" id="A0A3E1KBF0"/>
<dbReference type="GO" id="GO:0008379">
    <property type="term" value="F:thioredoxin peroxidase activity"/>
    <property type="evidence" value="ECO:0007669"/>
    <property type="project" value="InterPro"/>
</dbReference>
<dbReference type="PANTHER" id="PTHR10430">
    <property type="entry name" value="PEROXIREDOXIN"/>
    <property type="match status" value="1"/>
</dbReference>
<protein>
    <recommendedName>
        <fullName evidence="6">Glutathione-dependent peroxiredoxin</fullName>
        <ecNumber evidence="6">1.11.1.27</ecNumber>
    </recommendedName>
</protein>
<dbReference type="FunFam" id="3.40.30.10:FF:000020">
    <property type="entry name" value="Peroxiredoxin"/>
    <property type="match status" value="1"/>
</dbReference>
<evidence type="ECO:0000256" key="3">
    <source>
        <dbReference type="ARBA" id="ARBA00023002"/>
    </source>
</evidence>
<dbReference type="EMBL" id="QUZK01000014">
    <property type="protein sequence ID" value="RFF31931.1"/>
    <property type="molecule type" value="Genomic_DNA"/>
</dbReference>
<keyword evidence="9" id="KW-1185">Reference proteome</keyword>
<accession>A0A3E1KBF0</accession>
<evidence type="ECO:0000256" key="2">
    <source>
        <dbReference type="ARBA" id="ARBA00022862"/>
    </source>
</evidence>
<dbReference type="GO" id="GO:0034599">
    <property type="term" value="P:cellular response to oxidative stress"/>
    <property type="evidence" value="ECO:0007669"/>
    <property type="project" value="InterPro"/>
</dbReference>
<comment type="similarity">
    <text evidence="6">Belongs to the peroxiredoxin family. Prx5 subfamily.</text>
</comment>
<dbReference type="EC" id="1.11.1.27" evidence="6"/>
<evidence type="ECO:0000256" key="1">
    <source>
        <dbReference type="ARBA" id="ARBA00022559"/>
    </source>
</evidence>
<sequence>MTVTVGDRVPEATLTVMTPEGPSGQSTTTLLGAGTTVLFAVPGAFTPTCSARHLPGFVERAEEIRAAGADRVVCMAVNDVFVMDAWGKSVGVGEAIVMAADGNGEFTRALGLEMDASGFGMGERAQRFAMIVQDGVIKHLMVEGPGEFRVSTADSVLERLGSGE</sequence>
<gene>
    <name evidence="8" type="ORF">DZC52_02765</name>
</gene>
<dbReference type="PANTHER" id="PTHR10430:SF16">
    <property type="entry name" value="PEROXIREDOXIN-5, MITOCHONDRIAL"/>
    <property type="match status" value="1"/>
</dbReference>
<dbReference type="CDD" id="cd03013">
    <property type="entry name" value="PRX5_like"/>
    <property type="match status" value="1"/>
</dbReference>
<dbReference type="InterPro" id="IPR037944">
    <property type="entry name" value="PRX5-like"/>
</dbReference>
<evidence type="ECO:0000256" key="5">
    <source>
        <dbReference type="PIRSR" id="PIRSR637944-1"/>
    </source>
</evidence>
<dbReference type="Proteomes" id="UP000260351">
    <property type="component" value="Unassembled WGS sequence"/>
</dbReference>
<dbReference type="InterPro" id="IPR013766">
    <property type="entry name" value="Thioredoxin_domain"/>
</dbReference>
<dbReference type="RefSeq" id="WP_116649589.1">
    <property type="nucleotide sequence ID" value="NZ_QUZK01000014.1"/>
</dbReference>
<feature type="active site" description="Cysteine sulfenic acid (-SOH) intermediate" evidence="5">
    <location>
        <position position="49"/>
    </location>
</feature>
<dbReference type="PROSITE" id="PS51352">
    <property type="entry name" value="THIOREDOXIN_2"/>
    <property type="match status" value="1"/>
</dbReference>